<comment type="domain">
    <text evidence="2">The N-terminal domain probably binds unfolded/aggregated proteins; the C-terminal domain interacts with ClpC.</text>
</comment>
<comment type="function">
    <text evidence="2">Enables the recognition and targeting of unfolded and aggregated proteins to the ClpC protease or to other proteins involved in proteolysis.</text>
</comment>
<keyword evidence="5" id="KW-1185">Reference proteome</keyword>
<proteinExistence type="inferred from homology"/>
<organism evidence="4 5">
    <name type="scientific">Lacticaseibacillus yichunensis</name>
    <dbReference type="NCBI Taxonomy" id="2486015"/>
    <lineage>
        <taxon>Bacteria</taxon>
        <taxon>Bacillati</taxon>
        <taxon>Bacillota</taxon>
        <taxon>Bacilli</taxon>
        <taxon>Lactobacillales</taxon>
        <taxon>Lactobacillaceae</taxon>
        <taxon>Lacticaseibacillus</taxon>
    </lineage>
</organism>
<evidence type="ECO:0000256" key="3">
    <source>
        <dbReference type="SAM" id="MobiDB-lite"/>
    </source>
</evidence>
<accession>A0ABW4CMI3</accession>
<dbReference type="PANTHER" id="PTHR39161">
    <property type="entry name" value="ADAPTER PROTEIN MECA"/>
    <property type="match status" value="1"/>
</dbReference>
<comment type="caution">
    <text evidence="4">The sequence shown here is derived from an EMBL/GenBank/DDBJ whole genome shotgun (WGS) entry which is preliminary data.</text>
</comment>
<dbReference type="InterPro" id="IPR038471">
    <property type="entry name" value="MecA_C_sf"/>
</dbReference>
<dbReference type="Pfam" id="PF05389">
    <property type="entry name" value="MecA"/>
    <property type="match status" value="1"/>
</dbReference>
<reference evidence="5" key="1">
    <citation type="journal article" date="2019" name="Int. J. Syst. Evol. Microbiol.">
        <title>The Global Catalogue of Microorganisms (GCM) 10K type strain sequencing project: providing services to taxonomists for standard genome sequencing and annotation.</title>
        <authorList>
            <consortium name="The Broad Institute Genomics Platform"/>
            <consortium name="The Broad Institute Genome Sequencing Center for Infectious Disease"/>
            <person name="Wu L."/>
            <person name="Ma J."/>
        </authorList>
    </citation>
    <scope>NUCLEOTIDE SEQUENCE [LARGE SCALE GENOMIC DNA]</scope>
    <source>
        <strain evidence="5">CCM 8947</strain>
    </source>
</reference>
<dbReference type="Gene3D" id="3.30.70.1950">
    <property type="match status" value="1"/>
</dbReference>
<protein>
    <recommendedName>
        <fullName evidence="2">Adapter protein MecA</fullName>
    </recommendedName>
</protein>
<feature type="region of interest" description="Disordered" evidence="3">
    <location>
        <begin position="83"/>
        <end position="102"/>
    </location>
</feature>
<sequence length="230" mass="25655">MEMQRLNENTIRVLLGNDDLAERGITVLDLLGNHKQIENFFYSILDEVDKDHTFATNDAVTFQVMPSQSGLELLISRNVDLGEDDDEDEAQDDASADDGDQDVPDFIKQQLRALDDDSATEAVDEGGYIDGDGAAQEEFVLRFGSFEDFVALAKQLRLEGAASDLYQYKNDYYLVLTFYTDHVSADEAHDQLALALEFGDRANISAAVLSEYGKSIMATSALETARYYFK</sequence>
<dbReference type="HAMAP" id="MF_01124">
    <property type="entry name" value="MecA"/>
    <property type="match status" value="1"/>
</dbReference>
<dbReference type="EMBL" id="JBHTOG010000020">
    <property type="protein sequence ID" value="MFD1431937.1"/>
    <property type="molecule type" value="Genomic_DNA"/>
</dbReference>
<dbReference type="Proteomes" id="UP001597192">
    <property type="component" value="Unassembled WGS sequence"/>
</dbReference>
<comment type="subunit">
    <text evidence="2">Homodimer.</text>
</comment>
<dbReference type="PANTHER" id="PTHR39161:SF1">
    <property type="entry name" value="ADAPTER PROTEIN MECA 1"/>
    <property type="match status" value="1"/>
</dbReference>
<gene>
    <name evidence="2" type="primary">mecA</name>
    <name evidence="4" type="ORF">ACFQ47_04485</name>
</gene>
<name>A0ABW4CMI3_9LACO</name>
<dbReference type="PIRSF" id="PIRSF029008">
    <property type="entry name" value="MecA"/>
    <property type="match status" value="1"/>
</dbReference>
<evidence type="ECO:0000313" key="5">
    <source>
        <dbReference type="Proteomes" id="UP001597192"/>
    </source>
</evidence>
<dbReference type="InterPro" id="IPR008681">
    <property type="entry name" value="Neg-reg_MecA"/>
</dbReference>
<evidence type="ECO:0000256" key="2">
    <source>
        <dbReference type="HAMAP-Rule" id="MF_01124"/>
    </source>
</evidence>
<dbReference type="RefSeq" id="WP_125696070.1">
    <property type="nucleotide sequence ID" value="NZ_JBHTOG010000020.1"/>
</dbReference>
<evidence type="ECO:0000256" key="1">
    <source>
        <dbReference type="ARBA" id="ARBA00005397"/>
    </source>
</evidence>
<comment type="similarity">
    <text evidence="1 2">Belongs to the MecA family.</text>
</comment>
<evidence type="ECO:0000313" key="4">
    <source>
        <dbReference type="EMBL" id="MFD1431937.1"/>
    </source>
</evidence>